<comment type="subcellular location">
    <subcellularLocation>
        <location evidence="1">Nucleus</location>
        <location evidence="1">Nucleolus</location>
    </subcellularLocation>
</comment>
<feature type="compositionally biased region" description="Basic and acidic residues" evidence="5">
    <location>
        <begin position="547"/>
        <end position="568"/>
    </location>
</feature>
<evidence type="ECO:0000259" key="6">
    <source>
        <dbReference type="Pfam" id="PF08159"/>
    </source>
</evidence>
<dbReference type="InterPro" id="IPR039754">
    <property type="entry name" value="Esf1"/>
</dbReference>
<protein>
    <submittedName>
        <fullName evidence="8">Uncharacterized conserved protein</fullName>
    </submittedName>
</protein>
<feature type="compositionally biased region" description="Low complexity" evidence="5">
    <location>
        <begin position="620"/>
        <end position="633"/>
    </location>
</feature>
<dbReference type="PANTHER" id="PTHR12202:SF0">
    <property type="entry name" value="ESF1 HOMOLOG"/>
    <property type="match status" value="1"/>
</dbReference>
<feature type="compositionally biased region" description="Acidic residues" evidence="5">
    <location>
        <begin position="108"/>
        <end position="128"/>
    </location>
</feature>
<feature type="compositionally biased region" description="Acidic residues" evidence="5">
    <location>
        <begin position="151"/>
        <end position="163"/>
    </location>
</feature>
<feature type="compositionally biased region" description="Basic residues" evidence="5">
    <location>
        <begin position="656"/>
        <end position="667"/>
    </location>
</feature>
<feature type="domain" description="ESF1 RRM" evidence="7">
    <location>
        <begin position="317"/>
        <end position="408"/>
    </location>
</feature>
<keyword evidence="3" id="KW-0175">Coiled coil</keyword>
<feature type="compositionally biased region" description="Acidic residues" evidence="5">
    <location>
        <begin position="281"/>
        <end position="343"/>
    </location>
</feature>
<feature type="region of interest" description="Disordered" evidence="5">
    <location>
        <begin position="705"/>
        <end position="786"/>
    </location>
</feature>
<feature type="domain" description="NUC153" evidence="6">
    <location>
        <begin position="690"/>
        <end position="717"/>
    </location>
</feature>
<organism evidence="8">
    <name type="scientific">Phaffia rhodozyma</name>
    <name type="common">Yeast</name>
    <name type="synonym">Xanthophyllomyces dendrorhous</name>
    <dbReference type="NCBI Taxonomy" id="264483"/>
    <lineage>
        <taxon>Eukaryota</taxon>
        <taxon>Fungi</taxon>
        <taxon>Dikarya</taxon>
        <taxon>Basidiomycota</taxon>
        <taxon>Agaricomycotina</taxon>
        <taxon>Tremellomycetes</taxon>
        <taxon>Cystofilobasidiales</taxon>
        <taxon>Mrakiaceae</taxon>
        <taxon>Phaffia</taxon>
    </lineage>
</organism>
<feature type="compositionally biased region" description="Basic and acidic residues" evidence="5">
    <location>
        <begin position="587"/>
        <end position="597"/>
    </location>
</feature>
<evidence type="ECO:0000256" key="2">
    <source>
        <dbReference type="ARBA" id="ARBA00009087"/>
    </source>
</evidence>
<feature type="compositionally biased region" description="Acidic residues" evidence="5">
    <location>
        <begin position="569"/>
        <end position="586"/>
    </location>
</feature>
<feature type="compositionally biased region" description="Basic and acidic residues" evidence="5">
    <location>
        <begin position="62"/>
        <end position="84"/>
    </location>
</feature>
<feature type="compositionally biased region" description="Basic and acidic residues" evidence="5">
    <location>
        <begin position="668"/>
        <end position="678"/>
    </location>
</feature>
<dbReference type="GO" id="GO:0005730">
    <property type="term" value="C:nucleolus"/>
    <property type="evidence" value="ECO:0007669"/>
    <property type="project" value="UniProtKB-SubCell"/>
</dbReference>
<dbReference type="GO" id="GO:0006364">
    <property type="term" value="P:rRNA processing"/>
    <property type="evidence" value="ECO:0007669"/>
    <property type="project" value="InterPro"/>
</dbReference>
<feature type="region of interest" description="Disordered" evidence="5">
    <location>
        <begin position="37"/>
        <end position="195"/>
    </location>
</feature>
<evidence type="ECO:0000256" key="4">
    <source>
        <dbReference type="ARBA" id="ARBA00023242"/>
    </source>
</evidence>
<feature type="region of interest" description="Disordered" evidence="5">
    <location>
        <begin position="1"/>
        <end position="25"/>
    </location>
</feature>
<dbReference type="Pfam" id="PF25121">
    <property type="entry name" value="RRM_ESF1"/>
    <property type="match status" value="2"/>
</dbReference>
<feature type="compositionally biased region" description="Low complexity" evidence="5">
    <location>
        <begin position="165"/>
        <end position="177"/>
    </location>
</feature>
<dbReference type="InterPro" id="IPR012580">
    <property type="entry name" value="NUC153"/>
</dbReference>
<dbReference type="AlphaFoldDB" id="A0A0F7SLR1"/>
<dbReference type="GO" id="GO:0003723">
    <property type="term" value="F:RNA binding"/>
    <property type="evidence" value="ECO:0007669"/>
    <property type="project" value="TreeGrafter"/>
</dbReference>
<comment type="similarity">
    <text evidence="2">Belongs to the ESF1 family.</text>
</comment>
<feature type="compositionally biased region" description="Basic and acidic residues" evidence="5">
    <location>
        <begin position="636"/>
        <end position="652"/>
    </location>
</feature>
<evidence type="ECO:0000256" key="5">
    <source>
        <dbReference type="SAM" id="MobiDB-lite"/>
    </source>
</evidence>
<reference evidence="8" key="1">
    <citation type="submission" date="2014-08" db="EMBL/GenBank/DDBJ databases">
        <authorList>
            <person name="Sharma Rahul"/>
            <person name="Thines Marco"/>
        </authorList>
    </citation>
    <scope>NUCLEOTIDE SEQUENCE</scope>
</reference>
<feature type="domain" description="ESF1 RRM" evidence="7">
    <location>
        <begin position="195"/>
        <end position="288"/>
    </location>
</feature>
<name>A0A0F7SLR1_PHARH</name>
<dbReference type="Pfam" id="PF08159">
    <property type="entry name" value="NUC153"/>
    <property type="match status" value="1"/>
</dbReference>
<evidence type="ECO:0000256" key="3">
    <source>
        <dbReference type="ARBA" id="ARBA00023054"/>
    </source>
</evidence>
<evidence type="ECO:0000256" key="1">
    <source>
        <dbReference type="ARBA" id="ARBA00004604"/>
    </source>
</evidence>
<accession>A0A0F7SLR1</accession>
<evidence type="ECO:0000313" key="8">
    <source>
        <dbReference type="EMBL" id="CDZ98668.1"/>
    </source>
</evidence>
<dbReference type="InterPro" id="IPR056750">
    <property type="entry name" value="RRM_ESF1"/>
</dbReference>
<dbReference type="PANTHER" id="PTHR12202">
    <property type="entry name" value="ESF1 HOMOLOG"/>
    <property type="match status" value="1"/>
</dbReference>
<evidence type="ECO:0000259" key="7">
    <source>
        <dbReference type="Pfam" id="PF25121"/>
    </source>
</evidence>
<feature type="region of interest" description="Disordered" evidence="5">
    <location>
        <begin position="489"/>
        <end position="678"/>
    </location>
</feature>
<keyword evidence="4" id="KW-0539">Nucleus</keyword>
<dbReference type="EMBL" id="LN483345">
    <property type="protein sequence ID" value="CDZ98668.1"/>
    <property type="molecule type" value="Genomic_DNA"/>
</dbReference>
<feature type="region of interest" description="Disordered" evidence="5">
    <location>
        <begin position="281"/>
        <end position="346"/>
    </location>
</feature>
<sequence>MAPKDARFASVQSDPRFRKPKQSKLKVELDDRFKSILDDGKVGGKGDKAKTDKYGRKVTATHNRDQLRKFYRLGQDDKLEEKSEAGVPSGSDAPFIDYARGEGLLESSGDEDSDASSDDEEEEEEEAFVELGAGRSKPKKKRSDSMSSSDLEVDLNEDEDETDPAALARLEAQAAKYAQEEEEYENAEPTTTEKTNRLAVVNLDWDHVHATDLYKVFSSVLAGRDGNTARGKIVDVKVYPSEFGKERMEREAIEGPPPELFMSNKRKFKSKKREVIEDEMEEMEDMESMEDDGVDEEGADTESVDGEGDLEVSDEEEVDELEDDQEFDDASSLVEEDEGEDVDQDKLRSYQLERLRYYYAVATFSSPDAAGYIHSECDGTEFERTANILDLRYVPDEMTFDDEPRDEANEDPKIYKGLDFVTDALRNSSVKLTWDDDAPSRVAVTRRKLSRKEIDEQDFSAFLASDSESEDEDARSNLRQLLLGNIGSLDRDTADGFGGASDDDEEGKGAGGMEITFAPGLSERTSAEIDPNETSLEAYKRKMRDRRKAEKEKREKARAEKNGGSKEDEDKESEDEFFGGSSDEEEAPKKASKGDKKNGKKPSTRSTEDDQPTETTAAHLDLLTLPTPSTNPLAIDDSKHFSMTDIIKEEKNAGAGKKRKRAPHKKTKTAEMREKDKELGDTGFEINVKDERFNKLNVDHRFAIDPSHPQFKKTKAMSKLLEERNNLRATQVPSETVPGAASKPVSSSNKDTELESLVASVKRKAGSAQSNGKGADAEGKKKRRRR</sequence>
<proteinExistence type="inferred from homology"/>
<feature type="compositionally biased region" description="Basic and acidic residues" evidence="5">
    <location>
        <begin position="37"/>
        <end position="55"/>
    </location>
</feature>